<dbReference type="PANTHER" id="PTHR23309:SF49">
    <property type="entry name" value="PEROXISOMAL BIFUNCTIONAL ENZYME"/>
    <property type="match status" value="1"/>
</dbReference>
<dbReference type="GO" id="GO:0016853">
    <property type="term" value="F:isomerase activity"/>
    <property type="evidence" value="ECO:0007669"/>
    <property type="project" value="UniProtKB-KW"/>
</dbReference>
<evidence type="ECO:0000313" key="4">
    <source>
        <dbReference type="EMBL" id="OAI94769.1"/>
    </source>
</evidence>
<dbReference type="Gene3D" id="3.90.226.10">
    <property type="entry name" value="2-enoyl-CoA Hydratase, Chain A, domain 1"/>
    <property type="match status" value="1"/>
</dbReference>
<keyword evidence="2" id="KW-0456">Lyase</keyword>
<dbReference type="CDD" id="cd06558">
    <property type="entry name" value="crotonase-like"/>
    <property type="match status" value="1"/>
</dbReference>
<dbReference type="InterPro" id="IPR001753">
    <property type="entry name" value="Enoyl-CoA_hydra/iso"/>
</dbReference>
<evidence type="ECO:0000256" key="1">
    <source>
        <dbReference type="ARBA" id="ARBA00023235"/>
    </source>
</evidence>
<dbReference type="Proteomes" id="UP000077752">
    <property type="component" value="Unassembled WGS sequence"/>
</dbReference>
<dbReference type="GO" id="GO:0006635">
    <property type="term" value="P:fatty acid beta-oxidation"/>
    <property type="evidence" value="ECO:0007669"/>
    <property type="project" value="TreeGrafter"/>
</dbReference>
<gene>
    <name evidence="4" type="ORF">AYO28_06990</name>
</gene>
<evidence type="ECO:0008006" key="6">
    <source>
        <dbReference type="Google" id="ProtNLM"/>
    </source>
</evidence>
<dbReference type="InterPro" id="IPR029045">
    <property type="entry name" value="ClpP/crotonase-like_dom_sf"/>
</dbReference>
<dbReference type="AlphaFoldDB" id="A0A177SVF8"/>
<dbReference type="GO" id="GO:0003857">
    <property type="term" value="F:(3S)-3-hydroxyacyl-CoA dehydrogenase (NAD+) activity"/>
    <property type="evidence" value="ECO:0007669"/>
    <property type="project" value="TreeGrafter"/>
</dbReference>
<accession>A0A177SVF8</accession>
<name>A0A177SVF8_PSEPU</name>
<evidence type="ECO:0000313" key="5">
    <source>
        <dbReference type="Proteomes" id="UP000077752"/>
    </source>
</evidence>
<dbReference type="SUPFAM" id="SSF52096">
    <property type="entry name" value="ClpP/crotonase"/>
    <property type="match status" value="1"/>
</dbReference>
<keyword evidence="3" id="KW-0511">Multifunctional enzyme</keyword>
<evidence type="ECO:0000256" key="2">
    <source>
        <dbReference type="ARBA" id="ARBA00023239"/>
    </source>
</evidence>
<dbReference type="PANTHER" id="PTHR23309">
    <property type="entry name" value="3-HYDROXYACYL-COA DEHYROGENASE"/>
    <property type="match status" value="1"/>
</dbReference>
<reference evidence="4 5" key="1">
    <citation type="submission" date="2016-03" db="EMBL/GenBank/DDBJ databases">
        <title>Draft Genome Assembly of Pseudomonas putida strain CBF10-2.</title>
        <authorList>
            <person name="Iyer R.S."/>
            <person name="Damania A."/>
        </authorList>
    </citation>
    <scope>NUCLEOTIDE SEQUENCE [LARGE SCALE GENOMIC DNA]</scope>
    <source>
        <strain evidence="4 5">CBF10-2</strain>
    </source>
</reference>
<comment type="caution">
    <text evidence="4">The sequence shown here is derived from an EMBL/GenBank/DDBJ whole genome shotgun (WGS) entry which is preliminary data.</text>
</comment>
<dbReference type="GO" id="GO:0016829">
    <property type="term" value="F:lyase activity"/>
    <property type="evidence" value="ECO:0007669"/>
    <property type="project" value="UniProtKB-KW"/>
</dbReference>
<evidence type="ECO:0000256" key="3">
    <source>
        <dbReference type="ARBA" id="ARBA00023268"/>
    </source>
</evidence>
<protein>
    <recommendedName>
        <fullName evidence="6">Enoyl-CoA hydratase</fullName>
    </recommendedName>
</protein>
<dbReference type="Pfam" id="PF00378">
    <property type="entry name" value="ECH_1"/>
    <property type="match status" value="1"/>
</dbReference>
<proteinExistence type="predicted"/>
<keyword evidence="1" id="KW-0413">Isomerase</keyword>
<organism evidence="4 5">
    <name type="scientific">Pseudomonas putida</name>
    <name type="common">Arthrobacter siderocapsulatus</name>
    <dbReference type="NCBI Taxonomy" id="303"/>
    <lineage>
        <taxon>Bacteria</taxon>
        <taxon>Pseudomonadati</taxon>
        <taxon>Pseudomonadota</taxon>
        <taxon>Gammaproteobacteria</taxon>
        <taxon>Pseudomonadales</taxon>
        <taxon>Pseudomonadaceae</taxon>
        <taxon>Pseudomonas</taxon>
    </lineage>
</organism>
<dbReference type="EMBL" id="LUCV01000004">
    <property type="protein sequence ID" value="OAI94769.1"/>
    <property type="molecule type" value="Genomic_DNA"/>
</dbReference>
<sequence>MMAPPVNAFSLALRRGLLEALQRARADESVAAVVLAGAGRGFSAGGDIREFGTPDAAAEPGLSSHIHVAIETLGKPVIATAHGFALGGGLETLLACHYRIAESDTRLGLPEVGLGTLPLSATQRLPRLIGILPALRMMVEGTPGTPGTAAQWADGPLFDAVVESGGALQAALRLATELIERPLDANALAQRLVRHRPWPDADPQQALIHAELWLHLRPHDAVARTAFAAIEAGVQAPDFDSGLAIARQFYDALMDGERIVQGRDRFLAGHASPAVEPENNKEWPT</sequence>